<accession>A0A146L5Y0</accession>
<dbReference type="PROSITE" id="PS50144">
    <property type="entry name" value="MATH"/>
    <property type="match status" value="1"/>
</dbReference>
<evidence type="ECO:0000313" key="3">
    <source>
        <dbReference type="EMBL" id="JAQ03848.1"/>
    </source>
</evidence>
<feature type="signal peptide" evidence="1">
    <location>
        <begin position="1"/>
        <end position="22"/>
    </location>
</feature>
<dbReference type="InterPro" id="IPR008974">
    <property type="entry name" value="TRAF-like"/>
</dbReference>
<dbReference type="GO" id="GO:0016301">
    <property type="term" value="F:kinase activity"/>
    <property type="evidence" value="ECO:0007669"/>
    <property type="project" value="UniProtKB-KW"/>
</dbReference>
<feature type="domain" description="MATH" evidence="2">
    <location>
        <begin position="32"/>
        <end position="166"/>
    </location>
</feature>
<evidence type="ECO:0000259" key="2">
    <source>
        <dbReference type="PROSITE" id="PS50144"/>
    </source>
</evidence>
<dbReference type="InterPro" id="IPR002083">
    <property type="entry name" value="MATH/TRAF_dom"/>
</dbReference>
<dbReference type="EMBL" id="GDHC01014781">
    <property type="protein sequence ID" value="JAQ03848.1"/>
    <property type="molecule type" value="Transcribed_RNA"/>
</dbReference>
<dbReference type="Gene3D" id="2.60.210.10">
    <property type="entry name" value="Apoptosis, Tumor Necrosis Factor Receptor Associated Protein 2, Chain A"/>
    <property type="match status" value="1"/>
</dbReference>
<feature type="non-terminal residue" evidence="3">
    <location>
        <position position="171"/>
    </location>
</feature>
<protein>
    <submittedName>
        <fullName evidence="3">Putative inactive serine/threonine-protein kinase fnkC</fullName>
    </submittedName>
</protein>
<dbReference type="AlphaFoldDB" id="A0A146L5Y0"/>
<organism evidence="3">
    <name type="scientific">Lygus hesperus</name>
    <name type="common">Western plant bug</name>
    <dbReference type="NCBI Taxonomy" id="30085"/>
    <lineage>
        <taxon>Eukaryota</taxon>
        <taxon>Metazoa</taxon>
        <taxon>Ecdysozoa</taxon>
        <taxon>Arthropoda</taxon>
        <taxon>Hexapoda</taxon>
        <taxon>Insecta</taxon>
        <taxon>Pterygota</taxon>
        <taxon>Neoptera</taxon>
        <taxon>Paraneoptera</taxon>
        <taxon>Hemiptera</taxon>
        <taxon>Heteroptera</taxon>
        <taxon>Panheteroptera</taxon>
        <taxon>Cimicomorpha</taxon>
        <taxon>Miridae</taxon>
        <taxon>Mirini</taxon>
        <taxon>Lygus</taxon>
    </lineage>
</organism>
<dbReference type="Pfam" id="PF22486">
    <property type="entry name" value="MATH_2"/>
    <property type="match status" value="1"/>
</dbReference>
<proteinExistence type="predicted"/>
<dbReference type="SUPFAM" id="SSF49599">
    <property type="entry name" value="TRAF domain-like"/>
    <property type="match status" value="1"/>
</dbReference>
<dbReference type="CDD" id="cd00121">
    <property type="entry name" value="MATH"/>
    <property type="match status" value="1"/>
</dbReference>
<keyword evidence="3" id="KW-0418">Kinase</keyword>
<name>A0A146L5Y0_LYGHE</name>
<keyword evidence="1" id="KW-0732">Signal</keyword>
<evidence type="ECO:0000256" key="1">
    <source>
        <dbReference type="SAM" id="SignalP"/>
    </source>
</evidence>
<reference evidence="3" key="1">
    <citation type="journal article" date="2016" name="Gigascience">
        <title>De novo construction of an expanded transcriptome assembly for the western tarnished plant bug, Lygus hesperus.</title>
        <authorList>
            <person name="Tassone E.E."/>
            <person name="Geib S.M."/>
            <person name="Hall B."/>
            <person name="Fabrick J.A."/>
            <person name="Brent C.S."/>
            <person name="Hull J.J."/>
        </authorList>
    </citation>
    <scope>NUCLEOTIDE SEQUENCE</scope>
</reference>
<keyword evidence="3" id="KW-0808">Transferase</keyword>
<gene>
    <name evidence="3" type="primary">fnkC_0</name>
    <name evidence="3" type="ORF">g.52533</name>
</gene>
<sequence length="171" mass="19248">MDRTQPLTVMMLVCLAVLTASALELEGCDTKTFTYIWEVNLDEFDRVSNLYSPPFASWNGSVEEPWQLQFYPHGKATVKSGCLALFLVHRKIHHVQMDYTLFLINQKDENDTVSVDKHSTFVNSEDGWGPGPCIEDEILNSPPSEGIYAPERGYVVDGKIKIGVRIPTDPI</sequence>
<feature type="chain" id="PRO_5007526903" evidence="1">
    <location>
        <begin position="23"/>
        <end position="171"/>
    </location>
</feature>